<dbReference type="InterPro" id="IPR014777">
    <property type="entry name" value="4pyrrole_Mease_sub1"/>
</dbReference>
<feature type="domain" description="Tetrapyrrole methylase" evidence="7">
    <location>
        <begin position="1"/>
        <end position="207"/>
    </location>
</feature>
<dbReference type="InterPro" id="IPR000878">
    <property type="entry name" value="4pyrrol_Mease"/>
</dbReference>
<evidence type="ECO:0000313" key="9">
    <source>
        <dbReference type="Proteomes" id="UP000013085"/>
    </source>
</evidence>
<dbReference type="EMBL" id="AGYR01000014">
    <property type="protein sequence ID" value="ENZ17511.1"/>
    <property type="molecule type" value="Genomic_DNA"/>
</dbReference>
<dbReference type="GO" id="GO:0009236">
    <property type="term" value="P:cobalamin biosynthetic process"/>
    <property type="evidence" value="ECO:0007669"/>
    <property type="project" value="UniProtKB-UniPathway"/>
</dbReference>
<dbReference type="PANTHER" id="PTHR47036">
    <property type="entry name" value="COBALT-FACTOR III C(17)-METHYLTRANSFERASE-RELATED"/>
    <property type="match status" value="1"/>
</dbReference>
<proteinExistence type="inferred from homology"/>
<keyword evidence="4 8" id="KW-0489">Methyltransferase</keyword>
<evidence type="ECO:0000256" key="2">
    <source>
        <dbReference type="ARBA" id="ARBA00005879"/>
    </source>
</evidence>
<dbReference type="RefSeq" id="WP_002583737.1">
    <property type="nucleotide sequence ID" value="NZ_KB851018.1"/>
</dbReference>
<dbReference type="HOGENOM" id="CLU_040776_0_0_9"/>
<dbReference type="InterPro" id="IPR051810">
    <property type="entry name" value="Precorrin_MeTrfase"/>
</dbReference>
<dbReference type="CDD" id="cd11641">
    <property type="entry name" value="Precorrin-4_C11-MT"/>
    <property type="match status" value="1"/>
</dbReference>
<dbReference type="InterPro" id="IPR003043">
    <property type="entry name" value="Uropor_MeTrfase_CS"/>
</dbReference>
<reference evidence="8 9" key="1">
    <citation type="submission" date="2013-01" db="EMBL/GenBank/DDBJ databases">
        <title>The Genome Sequence of Clostridium clostridioforme 90A8.</title>
        <authorList>
            <consortium name="The Broad Institute Genome Sequencing Platform"/>
            <person name="Earl A."/>
            <person name="Ward D."/>
            <person name="Feldgarden M."/>
            <person name="Gevers D."/>
            <person name="Courvalin P."/>
            <person name="Lambert T."/>
            <person name="Walker B."/>
            <person name="Young S.K."/>
            <person name="Zeng Q."/>
            <person name="Gargeya S."/>
            <person name="Fitzgerald M."/>
            <person name="Haas B."/>
            <person name="Abouelleil A."/>
            <person name="Alvarado L."/>
            <person name="Arachchi H.M."/>
            <person name="Berlin A.M."/>
            <person name="Chapman S.B."/>
            <person name="Dewar J."/>
            <person name="Goldberg J."/>
            <person name="Griggs A."/>
            <person name="Gujja S."/>
            <person name="Hansen M."/>
            <person name="Howarth C."/>
            <person name="Imamovic A."/>
            <person name="Larimer J."/>
            <person name="McCowan C."/>
            <person name="Murphy C."/>
            <person name="Neiman D."/>
            <person name="Pearson M."/>
            <person name="Priest M."/>
            <person name="Roberts A."/>
            <person name="Saif S."/>
            <person name="Shea T."/>
            <person name="Sisk P."/>
            <person name="Sykes S."/>
            <person name="Wortman J."/>
            <person name="Nusbaum C."/>
            <person name="Birren B."/>
        </authorList>
    </citation>
    <scope>NUCLEOTIDE SEQUENCE [LARGE SCALE GENOMIC DNA]</scope>
    <source>
        <strain evidence="8 9">90A8</strain>
    </source>
</reference>
<dbReference type="NCBIfam" id="TIGR01466">
    <property type="entry name" value="cobJ_cbiH"/>
    <property type="match status" value="1"/>
</dbReference>
<dbReference type="CDD" id="cd11646">
    <property type="entry name" value="Precorrin_3B_C17_MT"/>
    <property type="match status" value="1"/>
</dbReference>
<dbReference type="PROSITE" id="PS00839">
    <property type="entry name" value="SUMT_1"/>
    <property type="match status" value="1"/>
</dbReference>
<evidence type="ECO:0000256" key="5">
    <source>
        <dbReference type="ARBA" id="ARBA00022679"/>
    </source>
</evidence>
<dbReference type="InterPro" id="IPR035996">
    <property type="entry name" value="4pyrrol_Methylase_sf"/>
</dbReference>
<dbReference type="Gene3D" id="3.30.950.10">
    <property type="entry name" value="Methyltransferase, Cobalt-precorrin-4 Transmethylase, Domain 2"/>
    <property type="match status" value="2"/>
</dbReference>
<protein>
    <submittedName>
        <fullName evidence="8">Precorrin-4 C11-methyltransferase</fullName>
    </submittedName>
</protein>
<dbReference type="Pfam" id="PF00590">
    <property type="entry name" value="TP_methylase"/>
    <property type="match status" value="2"/>
</dbReference>
<feature type="domain" description="Tetrapyrrole methylase" evidence="7">
    <location>
        <begin position="262"/>
        <end position="468"/>
    </location>
</feature>
<dbReference type="Proteomes" id="UP000013085">
    <property type="component" value="Unassembled WGS sequence"/>
</dbReference>
<dbReference type="InterPro" id="IPR006363">
    <property type="entry name" value="Cbl_synth_CobJ/CibH_dom"/>
</dbReference>
<dbReference type="UniPathway" id="UPA00148"/>
<gene>
    <name evidence="8" type="ORF">HMPREF1090_01811</name>
</gene>
<evidence type="ECO:0000256" key="6">
    <source>
        <dbReference type="ARBA" id="ARBA00022691"/>
    </source>
</evidence>
<dbReference type="Gene3D" id="3.40.1010.10">
    <property type="entry name" value="Cobalt-precorrin-4 Transmethylase, Domain 1"/>
    <property type="match status" value="2"/>
</dbReference>
<evidence type="ECO:0000256" key="1">
    <source>
        <dbReference type="ARBA" id="ARBA00004953"/>
    </source>
</evidence>
<evidence type="ECO:0000256" key="3">
    <source>
        <dbReference type="ARBA" id="ARBA00022573"/>
    </source>
</evidence>
<name>A0A0E2HDG8_9FIRM</name>
<dbReference type="InterPro" id="IPR014776">
    <property type="entry name" value="4pyrrole_Mease_sub2"/>
</dbReference>
<keyword evidence="5 8" id="KW-0808">Transferase</keyword>
<evidence type="ECO:0000259" key="7">
    <source>
        <dbReference type="Pfam" id="PF00590"/>
    </source>
</evidence>
<organism evidence="8 9">
    <name type="scientific">[Clostridium] clostridioforme 90A8</name>
    <dbReference type="NCBI Taxonomy" id="999408"/>
    <lineage>
        <taxon>Bacteria</taxon>
        <taxon>Bacillati</taxon>
        <taxon>Bacillota</taxon>
        <taxon>Clostridia</taxon>
        <taxon>Lachnospirales</taxon>
        <taxon>Lachnospiraceae</taxon>
        <taxon>Enterocloster</taxon>
    </lineage>
</organism>
<keyword evidence="6" id="KW-0949">S-adenosyl-L-methionine</keyword>
<keyword evidence="3" id="KW-0169">Cobalamin biosynthesis</keyword>
<comment type="similarity">
    <text evidence="2">Belongs to the precorrin methyltransferase family.</text>
</comment>
<dbReference type="InterPro" id="IPR006362">
    <property type="entry name" value="Cbl_synth_CobM/CibF"/>
</dbReference>
<dbReference type="PANTHER" id="PTHR47036:SF1">
    <property type="entry name" value="COBALT-FACTOR III C(17)-METHYLTRANSFERASE-RELATED"/>
    <property type="match status" value="1"/>
</dbReference>
<dbReference type="SUPFAM" id="SSF53790">
    <property type="entry name" value="Tetrapyrrole methylase"/>
    <property type="match status" value="2"/>
</dbReference>
<sequence length="504" mass="54683">MIHIVGAGPGAVDLITVRGQRLLSEADVVIYAGSLVSRELLDWARQDARIYDSATMDLEQVLEVMEQAERDGLTTVRLHTGDPCLYGAIREQMDGLDARGIGYDICPGVSSFCGAAAALGMEYTLPGISQSVVITRMAGRTPVPDRESIGKFAAHGSTMVIFLSAGMTGKLSEELMKGGYPGDTPAAIVYKATWPDEKVVRCTVAALKETADREGIHKTALIVVGNTVAQTGYERSKLYDPAFTTGFRVGREDARGKHKPGTLYVVGMGPGEKKQMTGQALEVMEQCQVIAGYTVYVELVRGLFPHKEFLTTAMTREEERCRKAFDCCMEGKNTAMICSGDAGVYGMAGLILELAEQYPGVSVRTVPGITAACAGAAVLGAPLMHDFAVISLSDRLTPLEVIWNRVEAAARADFVICLYNPASKGRPDYFRQACSRILKYRPGHTVCGLAVNIGREGEGMEVLALEDLKERRVDMFTTVYIGNSHTRQIGPYMVTPRGYRYEGN</sequence>
<dbReference type="PATRIC" id="fig|999408.3.peg.1950"/>
<accession>A0A0E2HDG8</accession>
<dbReference type="GO" id="GO:0046026">
    <property type="term" value="F:precorrin-4 C11-methyltransferase activity"/>
    <property type="evidence" value="ECO:0007669"/>
    <property type="project" value="InterPro"/>
</dbReference>
<evidence type="ECO:0000256" key="4">
    <source>
        <dbReference type="ARBA" id="ARBA00022603"/>
    </source>
</evidence>
<comment type="pathway">
    <text evidence="1">Cofactor biosynthesis; adenosylcobalamin biosynthesis.</text>
</comment>
<dbReference type="GO" id="GO:0032259">
    <property type="term" value="P:methylation"/>
    <property type="evidence" value="ECO:0007669"/>
    <property type="project" value="UniProtKB-KW"/>
</dbReference>
<dbReference type="GeneID" id="57959722"/>
<evidence type="ECO:0000313" key="8">
    <source>
        <dbReference type="EMBL" id="ENZ17511.1"/>
    </source>
</evidence>
<dbReference type="AlphaFoldDB" id="A0A0E2HDG8"/>
<comment type="caution">
    <text evidence="8">The sequence shown here is derived from an EMBL/GenBank/DDBJ whole genome shotgun (WGS) entry which is preliminary data.</text>
</comment>
<dbReference type="NCBIfam" id="TIGR01465">
    <property type="entry name" value="cobM_cbiF"/>
    <property type="match status" value="1"/>
</dbReference>